<keyword evidence="2" id="KW-0690">Ribosome biogenesis</keyword>
<dbReference type="SUPFAM" id="SSF50978">
    <property type="entry name" value="WD40 repeat-like"/>
    <property type="match status" value="1"/>
</dbReference>
<evidence type="ECO:0000256" key="5">
    <source>
        <dbReference type="ARBA" id="ARBA00022737"/>
    </source>
</evidence>
<dbReference type="InterPro" id="IPR057644">
    <property type="entry name" value="Beta-prop_WDR75_2nd"/>
</dbReference>
<feature type="signal peptide" evidence="7">
    <location>
        <begin position="1"/>
        <end position="17"/>
    </location>
</feature>
<dbReference type="PANTHER" id="PTHR45176:SF1">
    <property type="entry name" value="TRANSDUCIN FAMILY PROTEIN _ WD-40 REPEAT FAMILY PROTEIN-RELATED"/>
    <property type="match status" value="1"/>
</dbReference>
<comment type="subcellular location">
    <subcellularLocation>
        <location evidence="1">Nucleus</location>
        <location evidence="1">Nucleolus</location>
    </subcellularLocation>
</comment>
<dbReference type="PANTHER" id="PTHR45176">
    <property type="entry name" value="TRANSDUCIN FAMILY PROTEIN / WD-40 REPEAT FAMILY PROTEIN-RELATED"/>
    <property type="match status" value="1"/>
</dbReference>
<evidence type="ECO:0000256" key="3">
    <source>
        <dbReference type="ARBA" id="ARBA00022552"/>
    </source>
</evidence>
<keyword evidence="4" id="KW-0853">WD repeat</keyword>
<evidence type="ECO:0000313" key="9">
    <source>
        <dbReference type="EMBL" id="KAK1287426.1"/>
    </source>
</evidence>
<reference evidence="9" key="2">
    <citation type="submission" date="2023-06" db="EMBL/GenBank/DDBJ databases">
        <authorList>
            <person name="Ma L."/>
            <person name="Liu K.-W."/>
            <person name="Li Z."/>
            <person name="Hsiao Y.-Y."/>
            <person name="Qi Y."/>
            <person name="Fu T."/>
            <person name="Tang G."/>
            <person name="Zhang D."/>
            <person name="Sun W.-H."/>
            <person name="Liu D.-K."/>
            <person name="Li Y."/>
            <person name="Chen G.-Z."/>
            <person name="Liu X.-D."/>
            <person name="Liao X.-Y."/>
            <person name="Jiang Y.-T."/>
            <person name="Yu X."/>
            <person name="Hao Y."/>
            <person name="Huang J."/>
            <person name="Zhao X.-W."/>
            <person name="Ke S."/>
            <person name="Chen Y.-Y."/>
            <person name="Wu W.-L."/>
            <person name="Hsu J.-L."/>
            <person name="Lin Y.-F."/>
            <person name="Huang M.-D."/>
            <person name="Li C.-Y."/>
            <person name="Huang L."/>
            <person name="Wang Z.-W."/>
            <person name="Zhao X."/>
            <person name="Zhong W.-Y."/>
            <person name="Peng D.-H."/>
            <person name="Ahmad S."/>
            <person name="Lan S."/>
            <person name="Zhang J.-S."/>
            <person name="Tsai W.-C."/>
            <person name="Van De Peer Y."/>
            <person name="Liu Z.-J."/>
        </authorList>
    </citation>
    <scope>NUCLEOTIDE SEQUENCE</scope>
    <source>
        <strain evidence="9">CP</strain>
        <tissue evidence="9">Leaves</tissue>
    </source>
</reference>
<keyword evidence="6" id="KW-0539">Nucleus</keyword>
<feature type="domain" description="WD repeat-containing protein 75 second beta-propeller" evidence="8">
    <location>
        <begin position="5"/>
        <end position="141"/>
    </location>
</feature>
<sequence length="150" mass="15988">MLLSDVVVTLVALSTDGSTMSTVEVKLPEEQIGGLVTLKFWASGSHNEEYSLSTVIYEPHSMAVSSSYGGDFKIWVQSSPSSIDRQKDQTLQNGWKCQSVGSYKGKPMTAAAFSADGSVLAVAAETVVTLWDPDTNILVAVIGETVNVIL</sequence>
<evidence type="ECO:0000256" key="1">
    <source>
        <dbReference type="ARBA" id="ARBA00004604"/>
    </source>
</evidence>
<protein>
    <recommendedName>
        <fullName evidence="8">WD repeat-containing protein 75 second beta-propeller domain-containing protein</fullName>
    </recommendedName>
</protein>
<comment type="caution">
    <text evidence="9">The sequence shown here is derived from an EMBL/GenBank/DDBJ whole genome shotgun (WGS) entry which is preliminary data.</text>
</comment>
<reference evidence="9" key="1">
    <citation type="journal article" date="2023" name="Nat. Commun.">
        <title>Diploid and tetraploid genomes of Acorus and the evolution of monocots.</title>
        <authorList>
            <person name="Ma L."/>
            <person name="Liu K.W."/>
            <person name="Li Z."/>
            <person name="Hsiao Y.Y."/>
            <person name="Qi Y."/>
            <person name="Fu T."/>
            <person name="Tang G.D."/>
            <person name="Zhang D."/>
            <person name="Sun W.H."/>
            <person name="Liu D.K."/>
            <person name="Li Y."/>
            <person name="Chen G.Z."/>
            <person name="Liu X.D."/>
            <person name="Liao X.Y."/>
            <person name="Jiang Y.T."/>
            <person name="Yu X."/>
            <person name="Hao Y."/>
            <person name="Huang J."/>
            <person name="Zhao X.W."/>
            <person name="Ke S."/>
            <person name="Chen Y.Y."/>
            <person name="Wu W.L."/>
            <person name="Hsu J.L."/>
            <person name="Lin Y.F."/>
            <person name="Huang M.D."/>
            <person name="Li C.Y."/>
            <person name="Huang L."/>
            <person name="Wang Z.W."/>
            <person name="Zhao X."/>
            <person name="Zhong W.Y."/>
            <person name="Peng D.H."/>
            <person name="Ahmad S."/>
            <person name="Lan S."/>
            <person name="Zhang J.S."/>
            <person name="Tsai W.C."/>
            <person name="Van de Peer Y."/>
            <person name="Liu Z.J."/>
        </authorList>
    </citation>
    <scope>NUCLEOTIDE SEQUENCE</scope>
    <source>
        <strain evidence="9">CP</strain>
    </source>
</reference>
<dbReference type="EMBL" id="JAUJYO010000019">
    <property type="protein sequence ID" value="KAK1287426.1"/>
    <property type="molecule type" value="Genomic_DNA"/>
</dbReference>
<keyword evidence="10" id="KW-1185">Reference proteome</keyword>
<gene>
    <name evidence="9" type="ORF">QJS10_CPB19g00464</name>
</gene>
<keyword evidence="7" id="KW-0732">Signal</keyword>
<evidence type="ECO:0000259" key="8">
    <source>
        <dbReference type="Pfam" id="PF23769"/>
    </source>
</evidence>
<dbReference type="AlphaFoldDB" id="A0AAV9CEZ0"/>
<keyword evidence="3" id="KW-0698">rRNA processing</keyword>
<evidence type="ECO:0000256" key="7">
    <source>
        <dbReference type="SAM" id="SignalP"/>
    </source>
</evidence>
<keyword evidence="5" id="KW-0677">Repeat</keyword>
<evidence type="ECO:0000313" key="10">
    <source>
        <dbReference type="Proteomes" id="UP001180020"/>
    </source>
</evidence>
<dbReference type="InterPro" id="IPR015943">
    <property type="entry name" value="WD40/YVTN_repeat-like_dom_sf"/>
</dbReference>
<organism evidence="9 10">
    <name type="scientific">Acorus calamus</name>
    <name type="common">Sweet flag</name>
    <dbReference type="NCBI Taxonomy" id="4465"/>
    <lineage>
        <taxon>Eukaryota</taxon>
        <taxon>Viridiplantae</taxon>
        <taxon>Streptophyta</taxon>
        <taxon>Embryophyta</taxon>
        <taxon>Tracheophyta</taxon>
        <taxon>Spermatophyta</taxon>
        <taxon>Magnoliopsida</taxon>
        <taxon>Liliopsida</taxon>
        <taxon>Acoraceae</taxon>
        <taxon>Acorus</taxon>
    </lineage>
</organism>
<evidence type="ECO:0000256" key="4">
    <source>
        <dbReference type="ARBA" id="ARBA00022574"/>
    </source>
</evidence>
<evidence type="ECO:0000256" key="6">
    <source>
        <dbReference type="ARBA" id="ARBA00023242"/>
    </source>
</evidence>
<feature type="chain" id="PRO_5043395623" description="WD repeat-containing protein 75 second beta-propeller domain-containing protein" evidence="7">
    <location>
        <begin position="18"/>
        <end position="150"/>
    </location>
</feature>
<accession>A0AAV9CEZ0</accession>
<dbReference type="InterPro" id="IPR036322">
    <property type="entry name" value="WD40_repeat_dom_sf"/>
</dbReference>
<dbReference type="Proteomes" id="UP001180020">
    <property type="component" value="Unassembled WGS sequence"/>
</dbReference>
<evidence type="ECO:0000256" key="2">
    <source>
        <dbReference type="ARBA" id="ARBA00022517"/>
    </source>
</evidence>
<name>A0AAV9CEZ0_ACOCL</name>
<dbReference type="Gene3D" id="2.130.10.10">
    <property type="entry name" value="YVTN repeat-like/Quinoprotein amine dehydrogenase"/>
    <property type="match status" value="1"/>
</dbReference>
<dbReference type="Pfam" id="PF23769">
    <property type="entry name" value="Beta-prop_WDR75_2nd"/>
    <property type="match status" value="1"/>
</dbReference>
<proteinExistence type="predicted"/>